<sequence>MALDSATHRCKGRVTYERGTIVIDLCPMSGC</sequence>
<evidence type="ECO:0000313" key="1">
    <source>
        <dbReference type="EMBL" id="KAF7832284.1"/>
    </source>
</evidence>
<dbReference type="EMBL" id="JAAIUW010000005">
    <property type="protein sequence ID" value="KAF7832284.1"/>
    <property type="molecule type" value="Genomic_DNA"/>
</dbReference>
<dbReference type="AlphaFoldDB" id="A0A834WTS1"/>
<name>A0A834WTS1_9FABA</name>
<comment type="caution">
    <text evidence="1">The sequence shown here is derived from an EMBL/GenBank/DDBJ whole genome shotgun (WGS) entry which is preliminary data.</text>
</comment>
<accession>A0A834WTS1</accession>
<reference evidence="1" key="1">
    <citation type="submission" date="2020-09" db="EMBL/GenBank/DDBJ databases">
        <title>Genome-Enabled Discovery of Anthraquinone Biosynthesis in Senna tora.</title>
        <authorList>
            <person name="Kang S.-H."/>
            <person name="Pandey R.P."/>
            <person name="Lee C.-M."/>
            <person name="Sim J.-S."/>
            <person name="Jeong J.-T."/>
            <person name="Choi B.-S."/>
            <person name="Jung M."/>
            <person name="Ginzburg D."/>
            <person name="Zhao K."/>
            <person name="Won S.Y."/>
            <person name="Oh T.-J."/>
            <person name="Yu Y."/>
            <person name="Kim N.-H."/>
            <person name="Lee O.R."/>
            <person name="Lee T.-H."/>
            <person name="Bashyal P."/>
            <person name="Kim T.-S."/>
            <person name="Lee W.-H."/>
            <person name="Kawkins C."/>
            <person name="Kim C.-K."/>
            <person name="Kim J.S."/>
            <person name="Ahn B.O."/>
            <person name="Rhee S.Y."/>
            <person name="Sohng J.K."/>
        </authorList>
    </citation>
    <scope>NUCLEOTIDE SEQUENCE</scope>
    <source>
        <tissue evidence="1">Leaf</tissue>
    </source>
</reference>
<gene>
    <name evidence="1" type="ORF">G2W53_014617</name>
</gene>
<organism evidence="1 2">
    <name type="scientific">Senna tora</name>
    <dbReference type="NCBI Taxonomy" id="362788"/>
    <lineage>
        <taxon>Eukaryota</taxon>
        <taxon>Viridiplantae</taxon>
        <taxon>Streptophyta</taxon>
        <taxon>Embryophyta</taxon>
        <taxon>Tracheophyta</taxon>
        <taxon>Spermatophyta</taxon>
        <taxon>Magnoliopsida</taxon>
        <taxon>eudicotyledons</taxon>
        <taxon>Gunneridae</taxon>
        <taxon>Pentapetalae</taxon>
        <taxon>rosids</taxon>
        <taxon>fabids</taxon>
        <taxon>Fabales</taxon>
        <taxon>Fabaceae</taxon>
        <taxon>Caesalpinioideae</taxon>
        <taxon>Cassia clade</taxon>
        <taxon>Senna</taxon>
    </lineage>
</organism>
<protein>
    <submittedName>
        <fullName evidence="1">Uncharacterized protein</fullName>
    </submittedName>
</protein>
<proteinExistence type="predicted"/>
<keyword evidence="2" id="KW-1185">Reference proteome</keyword>
<dbReference type="Proteomes" id="UP000634136">
    <property type="component" value="Unassembled WGS sequence"/>
</dbReference>
<evidence type="ECO:0000313" key="2">
    <source>
        <dbReference type="Proteomes" id="UP000634136"/>
    </source>
</evidence>